<feature type="compositionally biased region" description="Basic residues" evidence="1">
    <location>
        <begin position="90"/>
        <end position="108"/>
    </location>
</feature>
<gene>
    <name evidence="2" type="ORF">Cvel_13825</name>
</gene>
<proteinExistence type="predicted"/>
<reference evidence="2" key="1">
    <citation type="submission" date="2014-11" db="EMBL/GenBank/DDBJ databases">
        <authorList>
            <person name="Otto D Thomas"/>
            <person name="Naeem Raeece"/>
        </authorList>
    </citation>
    <scope>NUCLEOTIDE SEQUENCE</scope>
</reference>
<evidence type="ECO:0000313" key="2">
    <source>
        <dbReference type="EMBL" id="CEM55786.1"/>
    </source>
</evidence>
<dbReference type="GO" id="GO:0004865">
    <property type="term" value="F:protein serine/threonine phosphatase inhibitor activity"/>
    <property type="evidence" value="ECO:0007669"/>
    <property type="project" value="InterPro"/>
</dbReference>
<dbReference type="GO" id="GO:0005634">
    <property type="term" value="C:nucleus"/>
    <property type="evidence" value="ECO:0007669"/>
    <property type="project" value="TreeGrafter"/>
</dbReference>
<dbReference type="PANTHER" id="PTHR20835:SF0">
    <property type="entry name" value="E3 UBIQUITIN-PROTEIN LIGASE PPP1R11"/>
    <property type="match status" value="1"/>
</dbReference>
<name>A0A0G4IF07_9ALVE</name>
<evidence type="ECO:0000256" key="1">
    <source>
        <dbReference type="SAM" id="MobiDB-lite"/>
    </source>
</evidence>
<dbReference type="InterPro" id="IPR011107">
    <property type="entry name" value="PPI_Ypi1"/>
</dbReference>
<protein>
    <recommendedName>
        <fullName evidence="3">Protein phosphatase inhibitor</fullName>
    </recommendedName>
</protein>
<dbReference type="GO" id="GO:0008157">
    <property type="term" value="F:protein phosphatase 1 binding"/>
    <property type="evidence" value="ECO:0007669"/>
    <property type="project" value="TreeGrafter"/>
</dbReference>
<sequence length="135" mass="14051">MAAQTAQTAGTAAVVVTEGGPTPVRLVQLQPANPGPQAAPPNENRVSWDETAVDNEFMNKKKSKKCCIFHKKRAFGESSSESEADDEGKHKHQGCHKGCHGHGKSPHSYKKENGGAGQPSGGGGEAGAGHQQQAV</sequence>
<dbReference type="EMBL" id="CDMZ01005910">
    <property type="protein sequence ID" value="CEM55786.1"/>
    <property type="molecule type" value="Genomic_DNA"/>
</dbReference>
<dbReference type="AlphaFoldDB" id="A0A0G4IF07"/>
<feature type="compositionally biased region" description="Gly residues" evidence="1">
    <location>
        <begin position="114"/>
        <end position="127"/>
    </location>
</feature>
<evidence type="ECO:0008006" key="3">
    <source>
        <dbReference type="Google" id="ProtNLM"/>
    </source>
</evidence>
<dbReference type="VEuPathDB" id="CryptoDB:Cvel_13825"/>
<dbReference type="PANTHER" id="PTHR20835">
    <property type="entry name" value="E3 UBIQUITIN-PROTEIN LIGASE PPP1R11-RELATED"/>
    <property type="match status" value="1"/>
</dbReference>
<feature type="region of interest" description="Disordered" evidence="1">
    <location>
        <begin position="74"/>
        <end position="135"/>
    </location>
</feature>
<organism evidence="2">
    <name type="scientific">Chromera velia CCMP2878</name>
    <dbReference type="NCBI Taxonomy" id="1169474"/>
    <lineage>
        <taxon>Eukaryota</taxon>
        <taxon>Sar</taxon>
        <taxon>Alveolata</taxon>
        <taxon>Colpodellida</taxon>
        <taxon>Chromeraceae</taxon>
        <taxon>Chromera</taxon>
    </lineage>
</organism>
<dbReference type="Pfam" id="PF07491">
    <property type="entry name" value="PPI_Ypi1"/>
    <property type="match status" value="1"/>
</dbReference>
<accession>A0A0G4IF07</accession>